<sequence>MLALFCAVKFTLQKHARSRVIPSDAVHTSRQSTTRLTVPSNLKNMKKVFLSLTFLVLALFAQNCVTDHIVPIPEPTNLTSNPFVSNLKAPIGIALDDNGNIWVTEVGTGTNSNDGSISMITPSGQKTLFVTGLQSITSMGSIEGLTKLLYKDGKLYFLHGVSGKLYIADVSSFHAGDSPVSLAGIPVHDIGDFVRGKNYTDPVNSNPFEMVFGPDNNLYIADAGGNVIIKREQGTGALSEFALIPKTDEGNEAVPTGIVFDGSKFIVTTLTGFPFTPGAAKIFQITTAGFVSEYKTNLTTLSGIALSVNNKPIVLQHGTFDLGFEVGTGKVVDENGNTLLDGLSQPTDIVRSGERTYYLVSYKDGTISKLSY</sequence>
<dbReference type="NCBIfam" id="NF033206">
    <property type="entry name" value="ScyE_fam"/>
    <property type="match status" value="1"/>
</dbReference>
<dbReference type="AlphaFoldDB" id="A0A1G7NCN8"/>
<dbReference type="Proteomes" id="UP000198748">
    <property type="component" value="Unassembled WGS sequence"/>
</dbReference>
<dbReference type="EMBL" id="FNAN01000012">
    <property type="protein sequence ID" value="SDF71793.1"/>
    <property type="molecule type" value="Genomic_DNA"/>
</dbReference>
<evidence type="ECO:0008006" key="3">
    <source>
        <dbReference type="Google" id="ProtNLM"/>
    </source>
</evidence>
<dbReference type="Gene3D" id="2.130.10.10">
    <property type="entry name" value="YVTN repeat-like/Quinoprotein amine dehydrogenase"/>
    <property type="match status" value="2"/>
</dbReference>
<evidence type="ECO:0000313" key="1">
    <source>
        <dbReference type="EMBL" id="SDF71793.1"/>
    </source>
</evidence>
<proteinExistence type="predicted"/>
<dbReference type="InterPro" id="IPR048031">
    <property type="entry name" value="ScyD/ScyE-like"/>
</dbReference>
<organism evidence="1 2">
    <name type="scientific">Dyadobacter soli</name>
    <dbReference type="NCBI Taxonomy" id="659014"/>
    <lineage>
        <taxon>Bacteria</taxon>
        <taxon>Pseudomonadati</taxon>
        <taxon>Bacteroidota</taxon>
        <taxon>Cytophagia</taxon>
        <taxon>Cytophagales</taxon>
        <taxon>Spirosomataceae</taxon>
        <taxon>Dyadobacter</taxon>
    </lineage>
</organism>
<reference evidence="2" key="1">
    <citation type="submission" date="2016-10" db="EMBL/GenBank/DDBJ databases">
        <authorList>
            <person name="Varghese N."/>
            <person name="Submissions S."/>
        </authorList>
    </citation>
    <scope>NUCLEOTIDE SEQUENCE [LARGE SCALE GENOMIC DNA]</scope>
    <source>
        <strain evidence="2">DSM 25329</strain>
    </source>
</reference>
<dbReference type="STRING" id="659014.SAMN04487996_11214"/>
<accession>A0A1G7NCN8</accession>
<evidence type="ECO:0000313" key="2">
    <source>
        <dbReference type="Proteomes" id="UP000198748"/>
    </source>
</evidence>
<dbReference type="InterPro" id="IPR015943">
    <property type="entry name" value="WD40/YVTN_repeat-like_dom_sf"/>
</dbReference>
<gene>
    <name evidence="1" type="ORF">SAMN04487996_11214</name>
</gene>
<protein>
    <recommendedName>
        <fullName evidence="3">ScyD/ScyE family protein</fullName>
    </recommendedName>
</protein>
<name>A0A1G7NCN8_9BACT</name>
<keyword evidence="2" id="KW-1185">Reference proteome</keyword>
<dbReference type="OrthoDB" id="928769at2"/>
<dbReference type="SUPFAM" id="SSF101898">
    <property type="entry name" value="NHL repeat"/>
    <property type="match status" value="1"/>
</dbReference>